<sequence>MMKMRKLRILKFYHSCGRILLFKGLLSFPEELRYLHWEGYPLRSLPTKFDLRYLVELDMRESHLEQVWEGQQDLVNLKVIILDYSRNLVRIPDLSSATNLEEINLSDCSNLRDLPSSLQHLEKLTLLNFRNCENLRSLPSFYKATSLTNLDLRGCSNLCSFPEIMGTMESLRHLDLSGTALKELPSSIENLISLDCLSLNYCENLIGLPDSFYKLKSLETFYLHSCLRLEIFPKVMDTMEELYKLELPFSIDNLIGLEYLSLHDCEILVCLPDSFYKSKSL</sequence>
<dbReference type="PANTHER" id="PTHR11017">
    <property type="entry name" value="LEUCINE-RICH REPEAT-CONTAINING PROTEIN"/>
    <property type="match status" value="1"/>
</dbReference>
<dbReference type="Pfam" id="PF00560">
    <property type="entry name" value="LRR_1"/>
    <property type="match status" value="2"/>
</dbReference>
<dbReference type="Proteomes" id="UP001358586">
    <property type="component" value="Chromosome 11"/>
</dbReference>
<dbReference type="InterPro" id="IPR032675">
    <property type="entry name" value="LRR_dom_sf"/>
</dbReference>
<keyword evidence="2" id="KW-0677">Repeat</keyword>
<keyword evidence="1" id="KW-0433">Leucine-rich repeat</keyword>
<organism evidence="4 5">
    <name type="scientific">Gossypium arboreum</name>
    <name type="common">Tree cotton</name>
    <name type="synonym">Gossypium nanking</name>
    <dbReference type="NCBI Taxonomy" id="29729"/>
    <lineage>
        <taxon>Eukaryota</taxon>
        <taxon>Viridiplantae</taxon>
        <taxon>Streptophyta</taxon>
        <taxon>Embryophyta</taxon>
        <taxon>Tracheophyta</taxon>
        <taxon>Spermatophyta</taxon>
        <taxon>Magnoliopsida</taxon>
        <taxon>eudicotyledons</taxon>
        <taxon>Gunneridae</taxon>
        <taxon>Pentapetalae</taxon>
        <taxon>rosids</taxon>
        <taxon>malvids</taxon>
        <taxon>Malvales</taxon>
        <taxon>Malvaceae</taxon>
        <taxon>Malvoideae</taxon>
        <taxon>Gossypium</taxon>
    </lineage>
</organism>
<accession>A0ABR0N8V7</accession>
<keyword evidence="5" id="KW-1185">Reference proteome</keyword>
<dbReference type="EMBL" id="JARKNE010000011">
    <property type="protein sequence ID" value="KAK5786733.1"/>
    <property type="molecule type" value="Genomic_DNA"/>
</dbReference>
<dbReference type="PANTHER" id="PTHR11017:SF570">
    <property type="entry name" value="DISEASE RESISTANCE PROTEIN (TIR-NBS CLASS)-RELATED"/>
    <property type="match status" value="1"/>
</dbReference>
<protein>
    <recommendedName>
        <fullName evidence="3">Disease resistance R13L4/SHOC-2-like LRR domain-containing protein</fullName>
    </recommendedName>
</protein>
<evidence type="ECO:0000313" key="5">
    <source>
        <dbReference type="Proteomes" id="UP001358586"/>
    </source>
</evidence>
<name>A0ABR0N8V7_GOSAR</name>
<feature type="domain" description="Disease resistance R13L4/SHOC-2-like LRR" evidence="3">
    <location>
        <begin position="137"/>
        <end position="246"/>
    </location>
</feature>
<evidence type="ECO:0000313" key="4">
    <source>
        <dbReference type="EMBL" id="KAK5786733.1"/>
    </source>
</evidence>
<dbReference type="InterPro" id="IPR001611">
    <property type="entry name" value="Leu-rich_rpt"/>
</dbReference>
<evidence type="ECO:0000259" key="3">
    <source>
        <dbReference type="Pfam" id="PF23598"/>
    </source>
</evidence>
<dbReference type="InterPro" id="IPR011713">
    <property type="entry name" value="Leu-rich_rpt_3"/>
</dbReference>
<comment type="caution">
    <text evidence="4">The sequence shown here is derived from an EMBL/GenBank/DDBJ whole genome shotgun (WGS) entry which is preliminary data.</text>
</comment>
<proteinExistence type="predicted"/>
<gene>
    <name evidence="4" type="ORF">PVK06_041376</name>
</gene>
<reference evidence="4 5" key="1">
    <citation type="submission" date="2023-03" db="EMBL/GenBank/DDBJ databases">
        <title>WGS of Gossypium arboreum.</title>
        <authorList>
            <person name="Yu D."/>
        </authorList>
    </citation>
    <scope>NUCLEOTIDE SEQUENCE [LARGE SCALE GENOMIC DNA]</scope>
    <source>
        <tissue evidence="4">Leaf</tissue>
    </source>
</reference>
<dbReference type="InterPro" id="IPR055414">
    <property type="entry name" value="LRR_R13L4/SHOC2-like"/>
</dbReference>
<dbReference type="InterPro" id="IPR044974">
    <property type="entry name" value="Disease_R_plants"/>
</dbReference>
<dbReference type="Pfam" id="PF23598">
    <property type="entry name" value="LRR_14"/>
    <property type="match status" value="1"/>
</dbReference>
<dbReference type="Gene3D" id="3.80.10.10">
    <property type="entry name" value="Ribonuclease Inhibitor"/>
    <property type="match status" value="2"/>
</dbReference>
<evidence type="ECO:0000256" key="1">
    <source>
        <dbReference type="ARBA" id="ARBA00022614"/>
    </source>
</evidence>
<dbReference type="SUPFAM" id="SSF52058">
    <property type="entry name" value="L domain-like"/>
    <property type="match status" value="1"/>
</dbReference>
<dbReference type="Pfam" id="PF07725">
    <property type="entry name" value="LRR_3"/>
    <property type="match status" value="1"/>
</dbReference>
<evidence type="ECO:0000256" key="2">
    <source>
        <dbReference type="ARBA" id="ARBA00022737"/>
    </source>
</evidence>